<evidence type="ECO:0000313" key="2">
    <source>
        <dbReference type="EMBL" id="CAA0408558.1"/>
    </source>
</evidence>
<evidence type="ECO:0000313" key="4">
    <source>
        <dbReference type="Proteomes" id="UP000078284"/>
    </source>
</evidence>
<dbReference type="OrthoDB" id="1023984at2759"/>
<dbReference type="EMBL" id="LUHQ01000005">
    <property type="protein sequence ID" value="OAO94896.1"/>
    <property type="molecule type" value="Genomic_DNA"/>
</dbReference>
<proteinExistence type="predicted"/>
<evidence type="ECO:0000313" key="3">
    <source>
        <dbReference type="EMBL" id="OAO94896.1"/>
    </source>
</evidence>
<reference evidence="4" key="1">
    <citation type="journal article" date="2016" name="Proc. Natl. Acad. Sci. U.S.A.">
        <title>Chromosome-level assembly of Arabidopsis thaliana Ler reveals the extent of translocation and inversion polymorphisms.</title>
        <authorList>
            <person name="Zapata L."/>
            <person name="Ding J."/>
            <person name="Willing E.M."/>
            <person name="Hartwig B."/>
            <person name="Bezdan D."/>
            <person name="Jiao W.B."/>
            <person name="Patel V."/>
            <person name="Velikkakam James G."/>
            <person name="Koornneef M."/>
            <person name="Ossowski S."/>
            <person name="Schneeberger K."/>
        </authorList>
    </citation>
    <scope>NUCLEOTIDE SEQUENCE [LARGE SCALE GENOMIC DNA]</scope>
    <source>
        <strain evidence="4">cv. Landsberg erecta</strain>
    </source>
</reference>
<dbReference type="ExpressionAtlas" id="A0A178ULK3">
    <property type="expression patterns" value="baseline"/>
</dbReference>
<protein>
    <submittedName>
        <fullName evidence="3">LCR86</fullName>
    </submittedName>
</protein>
<dbReference type="Proteomes" id="UP000078284">
    <property type="component" value="Chromosome 5"/>
</dbReference>
<accession>A0A178ULK3</accession>
<evidence type="ECO:0000256" key="1">
    <source>
        <dbReference type="SAM" id="SignalP"/>
    </source>
</evidence>
<sequence length="85" mass="9522">MQNQKHSHILTAITIVLLFAMAGKINAIDVHDAMCYRSECTSVCDQICLSHGYTNGWYCGTFRLHTGCCCLKKKELNQIISPSKN</sequence>
<accession>A0A5S9YCC1</accession>
<gene>
    <name evidence="3" type="ordered locus">AXX17_At5g47650</name>
    <name evidence="2" type="ORF">C24_LOCUS24973</name>
</gene>
<dbReference type="Proteomes" id="UP000434276">
    <property type="component" value="Unassembled WGS sequence"/>
</dbReference>
<reference evidence="2 5" key="3">
    <citation type="submission" date="2019-12" db="EMBL/GenBank/DDBJ databases">
        <authorList>
            <person name="Jiao W.-B."/>
            <person name="Schneeberger K."/>
        </authorList>
    </citation>
    <scope>NUCLEOTIDE SEQUENCE [LARGE SCALE GENOMIC DNA]</scope>
    <source>
        <strain evidence="5">cv. C24</strain>
    </source>
</reference>
<reference evidence="3" key="2">
    <citation type="submission" date="2016-03" db="EMBL/GenBank/DDBJ databases">
        <title>Full-length assembly of Arabidopsis thaliana Ler reveals the complement of translocations and inversions.</title>
        <authorList>
            <person name="Zapata L."/>
            <person name="Schneeberger K."/>
            <person name="Ossowski S."/>
        </authorList>
    </citation>
    <scope>NUCLEOTIDE SEQUENCE [LARGE SCALE GENOMIC DNA]</scope>
    <source>
        <tissue evidence="3">Leaf</tissue>
    </source>
</reference>
<keyword evidence="1" id="KW-0732">Signal</keyword>
<dbReference type="AlphaFoldDB" id="A0A178ULK3"/>
<feature type="chain" id="PRO_5036009893" evidence="1">
    <location>
        <begin position="28"/>
        <end position="85"/>
    </location>
</feature>
<evidence type="ECO:0000313" key="5">
    <source>
        <dbReference type="Proteomes" id="UP000434276"/>
    </source>
</evidence>
<name>A0A178ULK3_ARATH</name>
<dbReference type="EMBL" id="CACSHJ010000096">
    <property type="protein sequence ID" value="CAA0408558.1"/>
    <property type="molecule type" value="Genomic_DNA"/>
</dbReference>
<organism evidence="3 4">
    <name type="scientific">Arabidopsis thaliana</name>
    <name type="common">Mouse-ear cress</name>
    <dbReference type="NCBI Taxonomy" id="3702"/>
    <lineage>
        <taxon>Eukaryota</taxon>
        <taxon>Viridiplantae</taxon>
        <taxon>Streptophyta</taxon>
        <taxon>Embryophyta</taxon>
        <taxon>Tracheophyta</taxon>
        <taxon>Spermatophyta</taxon>
        <taxon>Magnoliopsida</taxon>
        <taxon>eudicotyledons</taxon>
        <taxon>Gunneridae</taxon>
        <taxon>Pentapetalae</taxon>
        <taxon>rosids</taxon>
        <taxon>malvids</taxon>
        <taxon>Brassicales</taxon>
        <taxon>Brassicaceae</taxon>
        <taxon>Camelineae</taxon>
        <taxon>Arabidopsis</taxon>
    </lineage>
</organism>
<feature type="signal peptide" evidence="1">
    <location>
        <begin position="1"/>
        <end position="27"/>
    </location>
</feature>